<dbReference type="Gene3D" id="1.25.40.20">
    <property type="entry name" value="Ankyrin repeat-containing domain"/>
    <property type="match status" value="1"/>
</dbReference>
<keyword evidence="6" id="KW-0040">ANK repeat</keyword>
<organism evidence="9">
    <name type="scientific">Dermatophagoides farinae</name>
    <name type="common">American house dust mite</name>
    <dbReference type="NCBI Taxonomy" id="6954"/>
    <lineage>
        <taxon>Eukaryota</taxon>
        <taxon>Metazoa</taxon>
        <taxon>Ecdysozoa</taxon>
        <taxon>Arthropoda</taxon>
        <taxon>Chelicerata</taxon>
        <taxon>Arachnida</taxon>
        <taxon>Acari</taxon>
        <taxon>Acariformes</taxon>
        <taxon>Sarcoptiformes</taxon>
        <taxon>Astigmata</taxon>
        <taxon>Psoroptidia</taxon>
        <taxon>Analgoidea</taxon>
        <taxon>Pyroglyphidae</taxon>
        <taxon>Dermatophagoidinae</taxon>
        <taxon>Dermatophagoides</taxon>
    </lineage>
</organism>
<protein>
    <submittedName>
        <fullName evidence="9">Cap-gly domain containing linker protein-like protein 2</fullName>
    </submittedName>
</protein>
<dbReference type="InterPro" id="IPR036770">
    <property type="entry name" value="Ankyrin_rpt-contain_sf"/>
</dbReference>
<gene>
    <name evidence="9" type="ORF">HUG17_2397</name>
</gene>
<dbReference type="SUPFAM" id="SSF48403">
    <property type="entry name" value="Ankyrin repeat"/>
    <property type="match status" value="1"/>
</dbReference>
<dbReference type="InterPro" id="IPR036859">
    <property type="entry name" value="CAP-Gly_dom_sf"/>
</dbReference>
<evidence type="ECO:0000256" key="2">
    <source>
        <dbReference type="ARBA" id="ARBA00022483"/>
    </source>
</evidence>
<feature type="region of interest" description="Disordered" evidence="7">
    <location>
        <begin position="498"/>
        <end position="521"/>
    </location>
</feature>
<dbReference type="InterPro" id="IPR002110">
    <property type="entry name" value="Ankyrin_rpt"/>
</dbReference>
<keyword evidence="5" id="KW-1053">Target membrane</keyword>
<feature type="region of interest" description="Disordered" evidence="7">
    <location>
        <begin position="583"/>
        <end position="603"/>
    </location>
</feature>
<dbReference type="Pfam" id="PF12796">
    <property type="entry name" value="Ank_2"/>
    <property type="match status" value="1"/>
</dbReference>
<dbReference type="SMART" id="SM00248">
    <property type="entry name" value="ANK"/>
    <property type="match status" value="3"/>
</dbReference>
<name>A0A9D4SDN6_DERFA</name>
<keyword evidence="4" id="KW-0638">Presynaptic neurotoxin</keyword>
<feature type="region of interest" description="Disordered" evidence="7">
    <location>
        <begin position="545"/>
        <end position="565"/>
    </location>
</feature>
<proteinExistence type="predicted"/>
<accession>A0A9D4SDN6</accession>
<dbReference type="SMART" id="SM01052">
    <property type="entry name" value="CAP_GLY"/>
    <property type="match status" value="3"/>
</dbReference>
<keyword evidence="2" id="KW-0268">Exocytosis</keyword>
<evidence type="ECO:0000256" key="5">
    <source>
        <dbReference type="ARBA" id="ARBA00023298"/>
    </source>
</evidence>
<reference evidence="9" key="2">
    <citation type="journal article" date="2021" name="World Allergy Organ. J.">
        <title>Chromosome-level assembly of Dermatophagoides farinae genome and transcriptome reveals two novel allergens Der f 37 and Der f 39.</title>
        <authorList>
            <person name="Chen J."/>
            <person name="Cai Z."/>
            <person name="Fan D."/>
            <person name="Hu J."/>
            <person name="Hou Y."/>
            <person name="He Y."/>
            <person name="Zhang Z."/>
            <person name="Zhao Z."/>
            <person name="Gao P."/>
            <person name="Hu W."/>
            <person name="Sun J."/>
            <person name="Li J."/>
            <person name="Ji K."/>
        </authorList>
    </citation>
    <scope>NUCLEOTIDE SEQUENCE</scope>
    <source>
        <strain evidence="9">JKM2019</strain>
    </source>
</reference>
<dbReference type="InterPro" id="IPR000938">
    <property type="entry name" value="CAP-Gly_domain"/>
</dbReference>
<keyword evidence="5" id="KW-0472">Membrane</keyword>
<sequence>MNSSADQNGDSIPTSNSLTNIKSSSSASIHAVDDAPYCENCLQLEFFNINCTKCFASVHHETTSISQLLAIARQWHPDIQTNMDLLIQRMLDKGAHPDDRDQLTDMTLLHFACKSGAIGIGDAEKSLNLVVTMVEKHQANPNLICKWNDMSALHIATYFDVAPVVGYLVTVVKPSIIDYPSRYLDSQTPLHIAATNLCLRSARILLSSGANILLKDDRMKTPLDCVPIEMNENSSIEMNQPDISLELRTILEEATLIISGESNSTDAECMKTAKVVLSALGLEIGDRIIVGNAKVGTLRYCGPTQFATGIWTGIQLDEPIGKNDGSIDGVRYFVCPPNYGIFAPINRISKLDTDDCDLMMMMMMNHSFDSKQHHHGRQSNHYHYGYNPMNVHSKIDTGLNTISRYSHVNLALSSSRSSINSEDVCIGSKVYLTDKKTGIIRFMGPTKFAPGIWYGVELTRPIGKNDGSVQGVRYFTCKQRYGIFVSFARIAKVMSSSNSKNSPAQIRSSQDVSESEDDSDMSLNYSGTSSLDLLQFTQLKNTESKLNNSNHHNNNNNDDHNVKNRNKPAIRRSMSLCRNISTTTTTKRHSDKGEYINNNNNSNSLPHEKSWLRIGVNVLVNGMVGSIRYIGPVHFAAKGIFLGIELRTPSGKNDGSIDGKRYFTCKPNHGLFARPKKVTIRGINAAKLLPDSQN</sequence>
<dbReference type="PROSITE" id="PS50088">
    <property type="entry name" value="ANK_REPEAT"/>
    <property type="match status" value="1"/>
</dbReference>
<dbReference type="GO" id="GO:0006887">
    <property type="term" value="P:exocytosis"/>
    <property type="evidence" value="ECO:0007669"/>
    <property type="project" value="UniProtKB-KW"/>
</dbReference>
<dbReference type="PROSITE" id="PS50245">
    <property type="entry name" value="CAP_GLY_2"/>
    <property type="match status" value="3"/>
</dbReference>
<keyword evidence="4" id="KW-0528">Neurotoxin</keyword>
<dbReference type="GO" id="GO:0044218">
    <property type="term" value="C:other organism cell membrane"/>
    <property type="evidence" value="ECO:0007669"/>
    <property type="project" value="UniProtKB-KW"/>
</dbReference>
<dbReference type="SUPFAM" id="SSF74924">
    <property type="entry name" value="Cap-Gly domain"/>
    <property type="match status" value="3"/>
</dbReference>
<evidence type="ECO:0000256" key="4">
    <source>
        <dbReference type="ARBA" id="ARBA00023028"/>
    </source>
</evidence>
<dbReference type="Gene3D" id="2.30.30.190">
    <property type="entry name" value="CAP Gly-rich-like domain"/>
    <property type="match status" value="3"/>
</dbReference>
<dbReference type="PANTHER" id="PTHR18916">
    <property type="entry name" value="DYNACTIN 1-RELATED MICROTUBULE-BINDING"/>
    <property type="match status" value="1"/>
</dbReference>
<dbReference type="PROSITE" id="PS00845">
    <property type="entry name" value="CAP_GLY_1"/>
    <property type="match status" value="3"/>
</dbReference>
<evidence type="ECO:0000256" key="7">
    <source>
        <dbReference type="SAM" id="MobiDB-lite"/>
    </source>
</evidence>
<dbReference type="OrthoDB" id="5412539at2759"/>
<feature type="domain" description="CAP-Gly" evidence="8">
    <location>
        <begin position="444"/>
        <end position="486"/>
    </location>
</feature>
<dbReference type="PROSITE" id="PS50297">
    <property type="entry name" value="ANK_REP_REGION"/>
    <property type="match status" value="1"/>
</dbReference>
<dbReference type="AlphaFoldDB" id="A0A9D4SDN6"/>
<evidence type="ECO:0000256" key="1">
    <source>
        <dbReference type="ARBA" id="ARBA00004175"/>
    </source>
</evidence>
<dbReference type="PANTHER" id="PTHR18916:SF93">
    <property type="entry name" value="RESTIN HOMOLOG"/>
    <property type="match status" value="1"/>
</dbReference>
<dbReference type="Pfam" id="PF01302">
    <property type="entry name" value="CAP_GLY"/>
    <property type="match status" value="3"/>
</dbReference>
<keyword evidence="3" id="KW-1052">Target cell membrane</keyword>
<feature type="compositionally biased region" description="Polar residues" evidence="7">
    <location>
        <begin position="498"/>
        <end position="507"/>
    </location>
</feature>
<dbReference type="EMBL" id="SDOV01000007">
    <property type="protein sequence ID" value="KAH7638364.1"/>
    <property type="molecule type" value="Genomic_DNA"/>
</dbReference>
<evidence type="ECO:0000259" key="8">
    <source>
        <dbReference type="PROSITE" id="PS50245"/>
    </source>
</evidence>
<feature type="domain" description="CAP-Gly" evidence="8">
    <location>
        <begin position="638"/>
        <end position="674"/>
    </location>
</feature>
<dbReference type="Proteomes" id="UP000828236">
    <property type="component" value="Unassembled WGS sequence"/>
</dbReference>
<feature type="repeat" description="ANK" evidence="6">
    <location>
        <begin position="185"/>
        <end position="217"/>
    </location>
</feature>
<evidence type="ECO:0000313" key="9">
    <source>
        <dbReference type="EMBL" id="KAH7638364.1"/>
    </source>
</evidence>
<feature type="domain" description="CAP-Gly" evidence="8">
    <location>
        <begin position="302"/>
        <end position="344"/>
    </location>
</feature>
<evidence type="ECO:0000256" key="6">
    <source>
        <dbReference type="PROSITE-ProRule" id="PRU00023"/>
    </source>
</evidence>
<dbReference type="GO" id="GO:0044231">
    <property type="term" value="C:host cell presynaptic membrane"/>
    <property type="evidence" value="ECO:0007669"/>
    <property type="project" value="UniProtKB-KW"/>
</dbReference>
<reference evidence="9" key="1">
    <citation type="submission" date="2020-06" db="EMBL/GenBank/DDBJ databases">
        <authorList>
            <person name="Ji K."/>
            <person name="Li J."/>
        </authorList>
    </citation>
    <scope>NUCLEOTIDE SEQUENCE</scope>
    <source>
        <strain evidence="9">JKM2019</strain>
        <tissue evidence="9">Whole body</tissue>
    </source>
</reference>
<comment type="caution">
    <text evidence="9">The sequence shown here is derived from an EMBL/GenBank/DDBJ whole genome shotgun (WGS) entry which is preliminary data.</text>
</comment>
<comment type="subcellular location">
    <subcellularLocation>
        <location evidence="1">Target cell membrane</location>
    </subcellularLocation>
</comment>
<evidence type="ECO:0000256" key="3">
    <source>
        <dbReference type="ARBA" id="ARBA00022537"/>
    </source>
</evidence>
<keyword evidence="4" id="KW-0800">Toxin</keyword>
<feature type="compositionally biased region" description="Low complexity" evidence="7">
    <location>
        <begin position="547"/>
        <end position="556"/>
    </location>
</feature>